<protein>
    <recommendedName>
        <fullName evidence="10">L-threonylcarbamoyladenylate synthase</fullName>
        <ecNumber evidence="3">2.7.7.87</ecNumber>
    </recommendedName>
    <alternativeName>
        <fullName evidence="10">L-threonylcarbamoyladenylate synthase</fullName>
    </alternativeName>
</protein>
<evidence type="ECO:0000313" key="14">
    <source>
        <dbReference type="Proteomes" id="UP000229098"/>
    </source>
</evidence>
<evidence type="ECO:0000256" key="8">
    <source>
        <dbReference type="ARBA" id="ARBA00022741"/>
    </source>
</evidence>
<gene>
    <name evidence="13" type="ORF">COU90_00580</name>
</gene>
<evidence type="ECO:0000256" key="3">
    <source>
        <dbReference type="ARBA" id="ARBA00012584"/>
    </source>
</evidence>
<comment type="catalytic activity">
    <reaction evidence="11">
        <text>L-threonine + hydrogencarbonate + ATP = L-threonylcarbamoyladenylate + diphosphate + H2O</text>
        <dbReference type="Rhea" id="RHEA:36407"/>
        <dbReference type="ChEBI" id="CHEBI:15377"/>
        <dbReference type="ChEBI" id="CHEBI:17544"/>
        <dbReference type="ChEBI" id="CHEBI:30616"/>
        <dbReference type="ChEBI" id="CHEBI:33019"/>
        <dbReference type="ChEBI" id="CHEBI:57926"/>
        <dbReference type="ChEBI" id="CHEBI:73682"/>
        <dbReference type="EC" id="2.7.7.87"/>
    </reaction>
</comment>
<dbReference type="PROSITE" id="PS51163">
    <property type="entry name" value="YRDC"/>
    <property type="match status" value="1"/>
</dbReference>
<dbReference type="EC" id="2.7.7.87" evidence="3"/>
<keyword evidence="5" id="KW-0808">Transferase</keyword>
<keyword evidence="6" id="KW-0819">tRNA processing</keyword>
<dbReference type="PANTHER" id="PTHR17490:SF16">
    <property type="entry name" value="THREONYLCARBAMOYL-AMP SYNTHASE"/>
    <property type="match status" value="1"/>
</dbReference>
<evidence type="ECO:0000256" key="1">
    <source>
        <dbReference type="ARBA" id="ARBA00004496"/>
    </source>
</evidence>
<evidence type="ECO:0000256" key="2">
    <source>
        <dbReference type="ARBA" id="ARBA00007663"/>
    </source>
</evidence>
<evidence type="ECO:0000313" key="13">
    <source>
        <dbReference type="EMBL" id="PJE64751.1"/>
    </source>
</evidence>
<dbReference type="GO" id="GO:0005737">
    <property type="term" value="C:cytoplasm"/>
    <property type="evidence" value="ECO:0007669"/>
    <property type="project" value="UniProtKB-SubCell"/>
</dbReference>
<evidence type="ECO:0000256" key="5">
    <source>
        <dbReference type="ARBA" id="ARBA00022679"/>
    </source>
</evidence>
<dbReference type="GO" id="GO:0003725">
    <property type="term" value="F:double-stranded RNA binding"/>
    <property type="evidence" value="ECO:0007669"/>
    <property type="project" value="InterPro"/>
</dbReference>
<feature type="domain" description="YrdC-like" evidence="12">
    <location>
        <begin position="29"/>
        <end position="214"/>
    </location>
</feature>
<comment type="caution">
    <text evidence="13">The sequence shown here is derived from an EMBL/GenBank/DDBJ whole genome shotgun (WGS) entry which is preliminary data.</text>
</comment>
<dbReference type="Gene3D" id="3.90.870.10">
    <property type="entry name" value="DHBP synthase"/>
    <property type="match status" value="1"/>
</dbReference>
<dbReference type="NCBIfam" id="TIGR00057">
    <property type="entry name" value="L-threonylcarbamoyladenylate synthase"/>
    <property type="match status" value="1"/>
</dbReference>
<reference evidence="14" key="1">
    <citation type="submission" date="2017-09" db="EMBL/GenBank/DDBJ databases">
        <title>Depth-based differentiation of microbial function through sediment-hosted aquifers and enrichment of novel symbionts in the deep terrestrial subsurface.</title>
        <authorList>
            <person name="Probst A.J."/>
            <person name="Ladd B."/>
            <person name="Jarett J.K."/>
            <person name="Geller-Mcgrath D.E."/>
            <person name="Sieber C.M.K."/>
            <person name="Emerson J.B."/>
            <person name="Anantharaman K."/>
            <person name="Thomas B.C."/>
            <person name="Malmstrom R."/>
            <person name="Stieglmeier M."/>
            <person name="Klingl A."/>
            <person name="Woyke T."/>
            <person name="Ryan C.M."/>
            <person name="Banfield J.F."/>
        </authorList>
    </citation>
    <scope>NUCLEOTIDE SEQUENCE [LARGE SCALE GENOMIC DNA]</scope>
</reference>
<dbReference type="GO" id="GO:0008033">
    <property type="term" value="P:tRNA processing"/>
    <property type="evidence" value="ECO:0007669"/>
    <property type="project" value="UniProtKB-KW"/>
</dbReference>
<organism evidence="13 14">
    <name type="scientific">Candidatus Ryanbacteria bacterium CG10_big_fil_rev_8_21_14_0_10_43_42</name>
    <dbReference type="NCBI Taxonomy" id="1974864"/>
    <lineage>
        <taxon>Bacteria</taxon>
        <taxon>Candidatus Ryaniibacteriota</taxon>
    </lineage>
</organism>
<evidence type="ECO:0000256" key="6">
    <source>
        <dbReference type="ARBA" id="ARBA00022694"/>
    </source>
</evidence>
<dbReference type="GO" id="GO:0000049">
    <property type="term" value="F:tRNA binding"/>
    <property type="evidence" value="ECO:0007669"/>
    <property type="project" value="TreeGrafter"/>
</dbReference>
<dbReference type="GO" id="GO:0061710">
    <property type="term" value="F:L-threonylcarbamoyladenylate synthase"/>
    <property type="evidence" value="ECO:0007669"/>
    <property type="project" value="UniProtKB-EC"/>
</dbReference>
<dbReference type="Pfam" id="PF01300">
    <property type="entry name" value="Sua5_yciO_yrdC"/>
    <property type="match status" value="1"/>
</dbReference>
<accession>A0A2M8KXX8</accession>
<dbReference type="PANTHER" id="PTHR17490">
    <property type="entry name" value="SUA5"/>
    <property type="match status" value="1"/>
</dbReference>
<keyword evidence="8" id="KW-0547">Nucleotide-binding</keyword>
<keyword evidence="7" id="KW-0548">Nucleotidyltransferase</keyword>
<name>A0A2M8KXX8_9BACT</name>
<dbReference type="GO" id="GO:0006450">
    <property type="term" value="P:regulation of translational fidelity"/>
    <property type="evidence" value="ECO:0007669"/>
    <property type="project" value="TreeGrafter"/>
</dbReference>
<evidence type="ECO:0000256" key="10">
    <source>
        <dbReference type="ARBA" id="ARBA00029774"/>
    </source>
</evidence>
<sequence>MWCVQKTCCGIWYNRRAMRIIPLDATHEVSAVLETIRIIKNGGVVIVPTDTVYGIIADAWNEKAIDRIFKIKMRTAEKALPIFVSDFTMMDKVAVANESLKERIESFGSVTAILPARGWVPLSLRGGSLTVGVRIPFHPFVKKILETFGSPITGTSANTSGRGPYTKIGDVIDEFEGGMEPDLIVDAGDLPPNSPSAVIDFMVSPPRILRTGALPKHKLIELLNNQAE</sequence>
<dbReference type="SUPFAM" id="SSF55821">
    <property type="entry name" value="YrdC/RibB"/>
    <property type="match status" value="1"/>
</dbReference>
<dbReference type="InterPro" id="IPR017945">
    <property type="entry name" value="DHBP_synth_RibB-like_a/b_dom"/>
</dbReference>
<dbReference type="GO" id="GO:0005524">
    <property type="term" value="F:ATP binding"/>
    <property type="evidence" value="ECO:0007669"/>
    <property type="project" value="UniProtKB-KW"/>
</dbReference>
<evidence type="ECO:0000259" key="12">
    <source>
        <dbReference type="PROSITE" id="PS51163"/>
    </source>
</evidence>
<dbReference type="InterPro" id="IPR050156">
    <property type="entry name" value="TC-AMP_synthase_SUA5"/>
</dbReference>
<dbReference type="InterPro" id="IPR006070">
    <property type="entry name" value="Sua5-like_dom"/>
</dbReference>
<evidence type="ECO:0000256" key="11">
    <source>
        <dbReference type="ARBA" id="ARBA00048366"/>
    </source>
</evidence>
<dbReference type="AlphaFoldDB" id="A0A2M8KXX8"/>
<comment type="similarity">
    <text evidence="2">Belongs to the SUA5 family.</text>
</comment>
<evidence type="ECO:0000256" key="9">
    <source>
        <dbReference type="ARBA" id="ARBA00022840"/>
    </source>
</evidence>
<comment type="subcellular location">
    <subcellularLocation>
        <location evidence="1">Cytoplasm</location>
    </subcellularLocation>
</comment>
<keyword evidence="4" id="KW-0963">Cytoplasm</keyword>
<keyword evidence="9" id="KW-0067">ATP-binding</keyword>
<dbReference type="EMBL" id="PFEF01000003">
    <property type="protein sequence ID" value="PJE64751.1"/>
    <property type="molecule type" value="Genomic_DNA"/>
</dbReference>
<evidence type="ECO:0000256" key="7">
    <source>
        <dbReference type="ARBA" id="ARBA00022695"/>
    </source>
</evidence>
<proteinExistence type="inferred from homology"/>
<dbReference type="Proteomes" id="UP000229098">
    <property type="component" value="Unassembled WGS sequence"/>
</dbReference>
<evidence type="ECO:0000256" key="4">
    <source>
        <dbReference type="ARBA" id="ARBA00022490"/>
    </source>
</evidence>